<dbReference type="Gene3D" id="1.10.760.10">
    <property type="entry name" value="Cytochrome c-like domain"/>
    <property type="match status" value="1"/>
</dbReference>
<dbReference type="Pfam" id="PF00034">
    <property type="entry name" value="Cytochrom_C"/>
    <property type="match status" value="1"/>
</dbReference>
<evidence type="ECO:0000256" key="5">
    <source>
        <dbReference type="ARBA" id="ARBA00022723"/>
    </source>
</evidence>
<dbReference type="GO" id="GO:0020037">
    <property type="term" value="F:heme binding"/>
    <property type="evidence" value="ECO:0007669"/>
    <property type="project" value="InterPro"/>
</dbReference>
<comment type="cofactor">
    <cofactor evidence="1">
        <name>heme c</name>
        <dbReference type="ChEBI" id="CHEBI:61717"/>
    </cofactor>
</comment>
<evidence type="ECO:0000256" key="3">
    <source>
        <dbReference type="ARBA" id="ARBA00022617"/>
    </source>
</evidence>
<dbReference type="EMBL" id="WTUX01000021">
    <property type="protein sequence ID" value="MZR15009.1"/>
    <property type="molecule type" value="Genomic_DNA"/>
</dbReference>
<dbReference type="PANTHER" id="PTHR35008">
    <property type="entry name" value="BLL4482 PROTEIN-RELATED"/>
    <property type="match status" value="1"/>
</dbReference>
<sequence length="148" mass="15810">MRGPIAAMMATLTLVPIQSRADHVLGGADLAAGETLYANNCASCHGADLEGQPDWRSPGPDGILPAPPHDENGHTWHHDSAMLFDYTKFGGQAALEARGVTGFTSGMPGFGDSLSDEEIRDVLAYIRSTWPEQVQDVQAARSHVPDEN</sequence>
<evidence type="ECO:0000256" key="1">
    <source>
        <dbReference type="ARBA" id="ARBA00001926"/>
    </source>
</evidence>
<dbReference type="InterPro" id="IPR051459">
    <property type="entry name" value="Cytochrome_c-type_DH"/>
</dbReference>
<keyword evidence="6" id="KW-0249">Electron transport</keyword>
<accession>A0A845M7C2</accession>
<reference evidence="11 12" key="1">
    <citation type="submission" date="2019-12" db="EMBL/GenBank/DDBJ databases">
        <title>Maritimibacter sp. nov. sp. isolated from sea sand.</title>
        <authorList>
            <person name="Kim J."/>
            <person name="Jeong S.E."/>
            <person name="Jung H.S."/>
            <person name="Jeon C.O."/>
        </authorList>
    </citation>
    <scope>NUCLEOTIDE SEQUENCE [LARGE SCALE GENOMIC DNA]</scope>
    <source>
        <strain evidence="11 12">DP07</strain>
    </source>
</reference>
<comment type="caution">
    <text evidence="11">The sequence shown here is derived from an EMBL/GenBank/DDBJ whole genome shotgun (WGS) entry which is preliminary data.</text>
</comment>
<keyword evidence="12" id="KW-1185">Reference proteome</keyword>
<organism evidence="11 12">
    <name type="scientific">Maritimibacter harenae</name>
    <dbReference type="NCBI Taxonomy" id="2606218"/>
    <lineage>
        <taxon>Bacteria</taxon>
        <taxon>Pseudomonadati</taxon>
        <taxon>Pseudomonadota</taxon>
        <taxon>Alphaproteobacteria</taxon>
        <taxon>Rhodobacterales</taxon>
        <taxon>Roseobacteraceae</taxon>
        <taxon>Maritimibacter</taxon>
    </lineage>
</organism>
<dbReference type="InterPro" id="IPR008168">
    <property type="entry name" value="Cyt_C_IC"/>
</dbReference>
<dbReference type="GO" id="GO:0005506">
    <property type="term" value="F:iron ion binding"/>
    <property type="evidence" value="ECO:0007669"/>
    <property type="project" value="InterPro"/>
</dbReference>
<dbReference type="AlphaFoldDB" id="A0A845M7C2"/>
<feature type="domain" description="Cytochrome c" evidence="10">
    <location>
        <begin position="28"/>
        <end position="130"/>
    </location>
</feature>
<evidence type="ECO:0000256" key="7">
    <source>
        <dbReference type="ARBA" id="ARBA00023004"/>
    </source>
</evidence>
<gene>
    <name evidence="11" type="ORF">GQE99_18470</name>
</gene>
<dbReference type="InterPro" id="IPR036909">
    <property type="entry name" value="Cyt_c-like_dom_sf"/>
</dbReference>
<evidence type="ECO:0000256" key="6">
    <source>
        <dbReference type="ARBA" id="ARBA00022982"/>
    </source>
</evidence>
<dbReference type="SUPFAM" id="SSF46626">
    <property type="entry name" value="Cytochrome c"/>
    <property type="match status" value="1"/>
</dbReference>
<dbReference type="PRINTS" id="PR00605">
    <property type="entry name" value="CYTCHROMECIC"/>
</dbReference>
<keyword evidence="5 8" id="KW-0479">Metal-binding</keyword>
<name>A0A845M7C2_9RHOB</name>
<keyword evidence="7 8" id="KW-0408">Iron</keyword>
<feature type="region of interest" description="Disordered" evidence="9">
    <location>
        <begin position="52"/>
        <end position="75"/>
    </location>
</feature>
<protein>
    <submittedName>
        <fullName evidence="11">C-type cytochrome</fullName>
    </submittedName>
</protein>
<dbReference type="GO" id="GO:0009055">
    <property type="term" value="F:electron transfer activity"/>
    <property type="evidence" value="ECO:0007669"/>
    <property type="project" value="InterPro"/>
</dbReference>
<proteinExistence type="predicted"/>
<dbReference type="InterPro" id="IPR009056">
    <property type="entry name" value="Cyt_c-like_dom"/>
</dbReference>
<keyword evidence="4" id="KW-0679">Respiratory chain</keyword>
<evidence type="ECO:0000256" key="4">
    <source>
        <dbReference type="ARBA" id="ARBA00022660"/>
    </source>
</evidence>
<evidence type="ECO:0000256" key="9">
    <source>
        <dbReference type="SAM" id="MobiDB-lite"/>
    </source>
</evidence>
<evidence type="ECO:0000313" key="11">
    <source>
        <dbReference type="EMBL" id="MZR15009.1"/>
    </source>
</evidence>
<dbReference type="PANTHER" id="PTHR35008:SF4">
    <property type="entry name" value="BLL4482 PROTEIN"/>
    <property type="match status" value="1"/>
</dbReference>
<dbReference type="PROSITE" id="PS51007">
    <property type="entry name" value="CYTC"/>
    <property type="match status" value="1"/>
</dbReference>
<evidence type="ECO:0000313" key="12">
    <source>
        <dbReference type="Proteomes" id="UP000467322"/>
    </source>
</evidence>
<evidence type="ECO:0000256" key="8">
    <source>
        <dbReference type="PROSITE-ProRule" id="PRU00433"/>
    </source>
</evidence>
<evidence type="ECO:0000259" key="10">
    <source>
        <dbReference type="PROSITE" id="PS51007"/>
    </source>
</evidence>
<keyword evidence="2" id="KW-0813">Transport</keyword>
<keyword evidence="3 8" id="KW-0349">Heme</keyword>
<evidence type="ECO:0000256" key="2">
    <source>
        <dbReference type="ARBA" id="ARBA00022448"/>
    </source>
</evidence>
<dbReference type="Proteomes" id="UP000467322">
    <property type="component" value="Unassembled WGS sequence"/>
</dbReference>